<accession>A0AA47M8E8</accession>
<dbReference type="PANTHER" id="PTHR23005">
    <property type="entry name" value="RETINITIS PIGMENTOSA 1 PROTEIN"/>
    <property type="match status" value="1"/>
</dbReference>
<feature type="compositionally biased region" description="Pro residues" evidence="6">
    <location>
        <begin position="75"/>
        <end position="84"/>
    </location>
</feature>
<protein>
    <submittedName>
        <fullName evidence="8">Retinitis pigmentosa 1-like 1 protein</fullName>
    </submittedName>
</protein>
<reference evidence="8" key="1">
    <citation type="journal article" date="2023" name="Front. Mar. Sci.">
        <title>A new Merluccius polli reference genome to investigate the effects of global change in West African waters.</title>
        <authorList>
            <person name="Mateo J.L."/>
            <person name="Blanco-Fernandez C."/>
            <person name="Garcia-Vazquez E."/>
            <person name="Machado-Schiaffino G."/>
        </authorList>
    </citation>
    <scope>NUCLEOTIDE SEQUENCE</scope>
    <source>
        <strain evidence="8">C29</strain>
        <tissue evidence="8">Fin</tissue>
    </source>
</reference>
<evidence type="ECO:0000259" key="7">
    <source>
        <dbReference type="PROSITE" id="PS50309"/>
    </source>
</evidence>
<keyword evidence="4" id="KW-0677">Repeat</keyword>
<evidence type="ECO:0000256" key="5">
    <source>
        <dbReference type="ARBA" id="ARBA00023273"/>
    </source>
</evidence>
<evidence type="ECO:0000313" key="8">
    <source>
        <dbReference type="EMBL" id="KAK0135525.1"/>
    </source>
</evidence>
<dbReference type="InterPro" id="IPR003533">
    <property type="entry name" value="Doublecortin_dom"/>
</dbReference>
<dbReference type="GO" id="GO:0035556">
    <property type="term" value="P:intracellular signal transduction"/>
    <property type="evidence" value="ECO:0007669"/>
    <property type="project" value="InterPro"/>
</dbReference>
<evidence type="ECO:0000256" key="2">
    <source>
        <dbReference type="ARBA" id="ARBA00004496"/>
    </source>
</evidence>
<dbReference type="PANTHER" id="PTHR23005:SF3">
    <property type="entry name" value="RETINITIS PIGMENTOSA 1-LIKE 1 PROTEIN"/>
    <property type="match status" value="1"/>
</dbReference>
<dbReference type="SUPFAM" id="SSF89837">
    <property type="entry name" value="Doublecortin (DC)"/>
    <property type="match status" value="1"/>
</dbReference>
<evidence type="ECO:0000256" key="4">
    <source>
        <dbReference type="ARBA" id="ARBA00022737"/>
    </source>
</evidence>
<keyword evidence="9" id="KW-1185">Reference proteome</keyword>
<name>A0AA47M8E8_MERPO</name>
<dbReference type="AlphaFoldDB" id="A0AA47M8E8"/>
<dbReference type="Pfam" id="PF03607">
    <property type="entry name" value="DCX"/>
    <property type="match status" value="1"/>
</dbReference>
<feature type="domain" description="Doublecortin" evidence="7">
    <location>
        <begin position="127"/>
        <end position="206"/>
    </location>
</feature>
<evidence type="ECO:0000256" key="6">
    <source>
        <dbReference type="SAM" id="MobiDB-lite"/>
    </source>
</evidence>
<dbReference type="GO" id="GO:0035082">
    <property type="term" value="P:axoneme assembly"/>
    <property type="evidence" value="ECO:0007669"/>
    <property type="project" value="TreeGrafter"/>
</dbReference>
<dbReference type="GO" id="GO:0042461">
    <property type="term" value="P:photoreceptor cell development"/>
    <property type="evidence" value="ECO:0007669"/>
    <property type="project" value="TreeGrafter"/>
</dbReference>
<dbReference type="EMBL" id="JAOPHQ010005419">
    <property type="protein sequence ID" value="KAK0135525.1"/>
    <property type="molecule type" value="Genomic_DNA"/>
</dbReference>
<sequence>MFPRIPRHGMLPHQEVVEGCCLCADHWPQANHRQHHRHHEAPPVATETQFLPPIPCYHHPPTYQHPPEHHHHPHPQPQPHPPPQRHVLQRPTRPQDPPPASGHSGDDRRLHRHHHRRHQHQRRSQNRTMVLVKNSDPSYRRSIALHRGAPGSLGLFLEEVSELMRYHVRKLYTSEGQKIDSVQDLLTCPSVLICVGREPSHPAILENLRKTVDEKLPRVNVRLSSTGDAEGQESK</sequence>
<evidence type="ECO:0000256" key="1">
    <source>
        <dbReference type="ARBA" id="ARBA00004316"/>
    </source>
</evidence>
<dbReference type="Proteomes" id="UP001174136">
    <property type="component" value="Unassembled WGS sequence"/>
</dbReference>
<evidence type="ECO:0000313" key="9">
    <source>
        <dbReference type="Proteomes" id="UP001174136"/>
    </source>
</evidence>
<evidence type="ECO:0000256" key="3">
    <source>
        <dbReference type="ARBA" id="ARBA00022490"/>
    </source>
</evidence>
<comment type="subcellular location">
    <subcellularLocation>
        <location evidence="1">Cell projection</location>
    </subcellularLocation>
    <subcellularLocation>
        <location evidence="2">Cytoplasm</location>
    </subcellularLocation>
</comment>
<dbReference type="PROSITE" id="PS50309">
    <property type="entry name" value="DC"/>
    <property type="match status" value="1"/>
</dbReference>
<dbReference type="InterPro" id="IPR036572">
    <property type="entry name" value="Doublecortin_dom_sf"/>
</dbReference>
<keyword evidence="3" id="KW-0963">Cytoplasm</keyword>
<feature type="region of interest" description="Disordered" evidence="6">
    <location>
        <begin position="49"/>
        <end position="131"/>
    </location>
</feature>
<proteinExistence type="predicted"/>
<dbReference type="GO" id="GO:0060041">
    <property type="term" value="P:retina development in camera-type eye"/>
    <property type="evidence" value="ECO:0007669"/>
    <property type="project" value="TreeGrafter"/>
</dbReference>
<keyword evidence="5" id="KW-0966">Cell projection</keyword>
<organism evidence="8 9">
    <name type="scientific">Merluccius polli</name>
    <name type="common">Benguela hake</name>
    <name type="synonym">Merluccius cadenati</name>
    <dbReference type="NCBI Taxonomy" id="89951"/>
    <lineage>
        <taxon>Eukaryota</taxon>
        <taxon>Metazoa</taxon>
        <taxon>Chordata</taxon>
        <taxon>Craniata</taxon>
        <taxon>Vertebrata</taxon>
        <taxon>Euteleostomi</taxon>
        <taxon>Actinopterygii</taxon>
        <taxon>Neopterygii</taxon>
        <taxon>Teleostei</taxon>
        <taxon>Neoteleostei</taxon>
        <taxon>Acanthomorphata</taxon>
        <taxon>Zeiogadaria</taxon>
        <taxon>Gadariae</taxon>
        <taxon>Gadiformes</taxon>
        <taxon>Gadoidei</taxon>
        <taxon>Merlucciidae</taxon>
        <taxon>Merluccius</taxon>
    </lineage>
</organism>
<dbReference type="Gene3D" id="3.10.20.230">
    <property type="entry name" value="Doublecortin domain"/>
    <property type="match status" value="1"/>
</dbReference>
<dbReference type="GO" id="GO:0005930">
    <property type="term" value="C:axoneme"/>
    <property type="evidence" value="ECO:0007669"/>
    <property type="project" value="TreeGrafter"/>
</dbReference>
<gene>
    <name evidence="8" type="primary">Rp1l1</name>
    <name evidence="8" type="ORF">N1851_028601</name>
</gene>
<comment type="caution">
    <text evidence="8">The sequence shown here is derived from an EMBL/GenBank/DDBJ whole genome shotgun (WGS) entry which is preliminary data.</text>
</comment>
<feature type="compositionally biased region" description="Basic residues" evidence="6">
    <location>
        <begin position="110"/>
        <end position="125"/>
    </location>
</feature>